<comment type="caution">
    <text evidence="6">The sequence shown here is derived from an EMBL/GenBank/DDBJ whole genome shotgun (WGS) entry which is preliminary data.</text>
</comment>
<evidence type="ECO:0000256" key="4">
    <source>
        <dbReference type="PROSITE-ProRule" id="PRU00335"/>
    </source>
</evidence>
<organism evidence="6 7">
    <name type="scientific">Sulfitobacter mediterraneus</name>
    <dbReference type="NCBI Taxonomy" id="83219"/>
    <lineage>
        <taxon>Bacteria</taxon>
        <taxon>Pseudomonadati</taxon>
        <taxon>Pseudomonadota</taxon>
        <taxon>Alphaproteobacteria</taxon>
        <taxon>Rhodobacterales</taxon>
        <taxon>Roseobacteraceae</taxon>
        <taxon>Sulfitobacter</taxon>
    </lineage>
</organism>
<dbReference type="Pfam" id="PF14246">
    <property type="entry name" value="TetR_C_7"/>
    <property type="match status" value="1"/>
</dbReference>
<proteinExistence type="predicted"/>
<dbReference type="eggNOG" id="COG1309">
    <property type="taxonomic scope" value="Bacteria"/>
</dbReference>
<dbReference type="Pfam" id="PF00440">
    <property type="entry name" value="TetR_N"/>
    <property type="match status" value="1"/>
</dbReference>
<reference evidence="6 7" key="1">
    <citation type="journal article" date="2014" name="Genome Announc.">
        <title>Draft Genome Sequences of Two Isolates of the Roseobacter Group, Sulfitobacter sp. Strains 3SOLIMAR09 and 1FIGIMAR09, from Harbors of Mallorca Island (Mediterranean Sea).</title>
        <authorList>
            <person name="Mas-Llado M."/>
            <person name="Pina-Villalonga J.M."/>
            <person name="Brunet-Galmes I."/>
            <person name="Nogales B."/>
            <person name="Bosch R."/>
        </authorList>
    </citation>
    <scope>NUCLEOTIDE SEQUENCE [LARGE SCALE GENOMIC DNA]</scope>
    <source>
        <strain evidence="6 7">1FIGIMAR09</strain>
    </source>
</reference>
<dbReference type="GO" id="GO:0000976">
    <property type="term" value="F:transcription cis-regulatory region binding"/>
    <property type="evidence" value="ECO:0007669"/>
    <property type="project" value="TreeGrafter"/>
</dbReference>
<evidence type="ECO:0000313" key="6">
    <source>
        <dbReference type="EMBL" id="KAJ03757.1"/>
    </source>
</evidence>
<evidence type="ECO:0000313" key="7">
    <source>
        <dbReference type="Proteomes" id="UP000027337"/>
    </source>
</evidence>
<accession>A0A061SSA5</accession>
<evidence type="ECO:0000256" key="3">
    <source>
        <dbReference type="ARBA" id="ARBA00023163"/>
    </source>
</evidence>
<evidence type="ECO:0000256" key="2">
    <source>
        <dbReference type="ARBA" id="ARBA00023125"/>
    </source>
</evidence>
<dbReference type="PROSITE" id="PS50977">
    <property type="entry name" value="HTH_TETR_2"/>
    <property type="match status" value="1"/>
</dbReference>
<dbReference type="AlphaFoldDB" id="A0A061SSA5"/>
<dbReference type="EMBL" id="JEMU01000005">
    <property type="protein sequence ID" value="KAJ03757.1"/>
    <property type="molecule type" value="Genomic_DNA"/>
</dbReference>
<dbReference type="SUPFAM" id="SSF46689">
    <property type="entry name" value="Homeodomain-like"/>
    <property type="match status" value="1"/>
</dbReference>
<name>A0A061SSA5_9RHOB</name>
<keyword evidence="7" id="KW-1185">Reference proteome</keyword>
<dbReference type="InterPro" id="IPR039536">
    <property type="entry name" value="TetR_C_Proteobacteria"/>
</dbReference>
<dbReference type="PANTHER" id="PTHR30055:SF234">
    <property type="entry name" value="HTH-TYPE TRANSCRIPTIONAL REGULATOR BETI"/>
    <property type="match status" value="1"/>
</dbReference>
<feature type="DNA-binding region" description="H-T-H motif" evidence="4">
    <location>
        <begin position="30"/>
        <end position="49"/>
    </location>
</feature>
<dbReference type="Gene3D" id="1.10.357.10">
    <property type="entry name" value="Tetracycline Repressor, domain 2"/>
    <property type="match status" value="1"/>
</dbReference>
<dbReference type="Proteomes" id="UP000027337">
    <property type="component" value="Unassembled WGS sequence"/>
</dbReference>
<protein>
    <submittedName>
        <fullName evidence="6">TetR family transcriptional regulator</fullName>
    </submittedName>
</protein>
<dbReference type="PANTHER" id="PTHR30055">
    <property type="entry name" value="HTH-TYPE TRANSCRIPTIONAL REGULATOR RUTR"/>
    <property type="match status" value="1"/>
</dbReference>
<evidence type="ECO:0000256" key="1">
    <source>
        <dbReference type="ARBA" id="ARBA00023015"/>
    </source>
</evidence>
<dbReference type="GO" id="GO:0003700">
    <property type="term" value="F:DNA-binding transcription factor activity"/>
    <property type="evidence" value="ECO:0007669"/>
    <property type="project" value="TreeGrafter"/>
</dbReference>
<dbReference type="RefSeq" id="WP_037907069.1">
    <property type="nucleotide sequence ID" value="NZ_JEMU01000005.1"/>
</dbReference>
<feature type="domain" description="HTH tetR-type" evidence="5">
    <location>
        <begin position="7"/>
        <end position="67"/>
    </location>
</feature>
<keyword evidence="2 4" id="KW-0238">DNA-binding</keyword>
<sequence length="205" mass="22078">MRDDKKQQRRRQIEAAAYDLLVQYGYDGTSMLAVAKAAKASNETMYRWYGDKNGLFESMVRANAAEVRDALQALIEDGLPPLEILRRLAPVLLDMLLGEKAIALNRAAAADASGDLGRVIAACGRDEVLPLIKEVLVAAIQQGALRPPAQGEIGSLLMHLLVGDQQMRRAIGVLPAPSAAEITRQADQAVSQLIQLCRPTAAPAP</sequence>
<dbReference type="InterPro" id="IPR009057">
    <property type="entry name" value="Homeodomain-like_sf"/>
</dbReference>
<dbReference type="STRING" id="83219.PM02_08035"/>
<dbReference type="Gene3D" id="1.10.10.60">
    <property type="entry name" value="Homeodomain-like"/>
    <property type="match status" value="1"/>
</dbReference>
<evidence type="ECO:0000259" key="5">
    <source>
        <dbReference type="PROSITE" id="PS50977"/>
    </source>
</evidence>
<keyword evidence="1" id="KW-0805">Transcription regulation</keyword>
<keyword evidence="3" id="KW-0804">Transcription</keyword>
<gene>
    <name evidence="6" type="ORF">PM02_08035</name>
</gene>
<dbReference type="InterPro" id="IPR001647">
    <property type="entry name" value="HTH_TetR"/>
</dbReference>
<dbReference type="InterPro" id="IPR050109">
    <property type="entry name" value="HTH-type_TetR-like_transc_reg"/>
</dbReference>